<evidence type="ECO:0000313" key="1">
    <source>
        <dbReference type="EMBL" id="KAA9040813.1"/>
    </source>
</evidence>
<keyword evidence="2" id="KW-1185">Reference proteome</keyword>
<dbReference type="PANTHER" id="PTHR47197">
    <property type="entry name" value="PROTEIN NIRF"/>
    <property type="match status" value="1"/>
</dbReference>
<dbReference type="RefSeq" id="WP_150412901.1">
    <property type="nucleotide sequence ID" value="NZ_VYQF01000001.1"/>
</dbReference>
<dbReference type="EMBL" id="VYQF01000001">
    <property type="protein sequence ID" value="KAA9040813.1"/>
    <property type="molecule type" value="Genomic_DNA"/>
</dbReference>
<organism evidence="1 2">
    <name type="scientific">Ginsengibacter hankyongi</name>
    <dbReference type="NCBI Taxonomy" id="2607284"/>
    <lineage>
        <taxon>Bacteria</taxon>
        <taxon>Pseudomonadati</taxon>
        <taxon>Bacteroidota</taxon>
        <taxon>Chitinophagia</taxon>
        <taxon>Chitinophagales</taxon>
        <taxon>Chitinophagaceae</taxon>
        <taxon>Ginsengibacter</taxon>
    </lineage>
</organism>
<dbReference type="SUPFAM" id="SSF51004">
    <property type="entry name" value="C-terminal (heme d1) domain of cytochrome cd1-nitrite reductase"/>
    <property type="match status" value="1"/>
</dbReference>
<evidence type="ECO:0000313" key="2">
    <source>
        <dbReference type="Proteomes" id="UP000326903"/>
    </source>
</evidence>
<reference evidence="1 2" key="1">
    <citation type="submission" date="2019-09" db="EMBL/GenBank/DDBJ databases">
        <title>Draft genome sequence of Ginsengibacter sp. BR5-29.</title>
        <authorList>
            <person name="Im W.-T."/>
        </authorList>
    </citation>
    <scope>NUCLEOTIDE SEQUENCE [LARGE SCALE GENOMIC DNA]</scope>
    <source>
        <strain evidence="1 2">BR5-29</strain>
    </source>
</reference>
<dbReference type="InterPro" id="IPR051200">
    <property type="entry name" value="Host-pathogen_enzymatic-act"/>
</dbReference>
<dbReference type="Proteomes" id="UP000326903">
    <property type="component" value="Unassembled WGS sequence"/>
</dbReference>
<dbReference type="PANTHER" id="PTHR47197:SF3">
    <property type="entry name" value="DIHYDRO-HEME D1 DEHYDROGENASE"/>
    <property type="match status" value="1"/>
</dbReference>
<sequence length="339" mass="37480">MKYFLLQIFLFISCCPFSGCKGQSTFGENYLKLAKIISLPGVKGRIDHLDINLNDQVVYIAALGSNTLEVVDLNSGKVLKSITGLDEPQGIAYIPQSHEIFVANGGNGECYFYNAGSFEKIAAIHLKSDADDVRYDSVDKKIYVGYGRGGIAIIDAQTKKQIADIKLPDHPEGFQVNRKNSLLHVNLPAASLISIVDLKKLKSVRDLSKDYRSGNFPMALDSSGNILFIGYRHPGKLVVMNANSGHRISVSELTNDSDDLFYDEITKRIYVSCGGGYTNQGYINIFQFEGEGKYVQIANIPTRNGARTSLFVPQLHLFLVCEPSVYGHDGELMVYQVQK</sequence>
<dbReference type="InterPro" id="IPR015943">
    <property type="entry name" value="WD40/YVTN_repeat-like_dom_sf"/>
</dbReference>
<protein>
    <submittedName>
        <fullName evidence="1">YncE family protein</fullName>
    </submittedName>
</protein>
<proteinExistence type="predicted"/>
<accession>A0A5J5IKB1</accession>
<dbReference type="AlphaFoldDB" id="A0A5J5IKB1"/>
<dbReference type="Gene3D" id="2.130.10.10">
    <property type="entry name" value="YVTN repeat-like/Quinoprotein amine dehydrogenase"/>
    <property type="match status" value="1"/>
</dbReference>
<comment type="caution">
    <text evidence="1">The sequence shown here is derived from an EMBL/GenBank/DDBJ whole genome shotgun (WGS) entry which is preliminary data.</text>
</comment>
<gene>
    <name evidence="1" type="ORF">FW778_01865</name>
</gene>
<dbReference type="InterPro" id="IPR011048">
    <property type="entry name" value="Haem_d1_sf"/>
</dbReference>
<name>A0A5J5IKB1_9BACT</name>